<dbReference type="OrthoDB" id="21665at2"/>
<organism evidence="6 7">
    <name type="scientific">Marinomonas spartinae</name>
    <dbReference type="NCBI Taxonomy" id="1792290"/>
    <lineage>
        <taxon>Bacteria</taxon>
        <taxon>Pseudomonadati</taxon>
        <taxon>Pseudomonadota</taxon>
        <taxon>Gammaproteobacteria</taxon>
        <taxon>Oceanospirillales</taxon>
        <taxon>Oceanospirillaceae</taxon>
        <taxon>Marinomonas</taxon>
    </lineage>
</organism>
<comment type="similarity">
    <text evidence="1">Belongs to the aspartyl/asparaginyl beta-hydroxylase family.</text>
</comment>
<protein>
    <submittedName>
        <fullName evidence="6">Aspartyl/Asparaginyl beta-hydroxylase</fullName>
    </submittedName>
</protein>
<dbReference type="SUPFAM" id="SSF51197">
    <property type="entry name" value="Clavaminate synthase-like"/>
    <property type="match status" value="1"/>
</dbReference>
<evidence type="ECO:0000256" key="2">
    <source>
        <dbReference type="ARBA" id="ARBA00022964"/>
    </source>
</evidence>
<evidence type="ECO:0000313" key="6">
    <source>
        <dbReference type="EMBL" id="SBS29321.1"/>
    </source>
</evidence>
<evidence type="ECO:0000256" key="1">
    <source>
        <dbReference type="ARBA" id="ARBA00007730"/>
    </source>
</evidence>
<reference evidence="6 7" key="1">
    <citation type="submission" date="2016-06" db="EMBL/GenBank/DDBJ databases">
        <authorList>
            <person name="Kjaerup R.B."/>
            <person name="Dalgaard T.S."/>
            <person name="Juul-Madsen H.R."/>
        </authorList>
    </citation>
    <scope>NUCLEOTIDE SEQUENCE [LARGE SCALE GENOMIC DNA]</scope>
    <source>
        <strain evidence="6 7">CECT 8886</strain>
    </source>
</reference>
<keyword evidence="3" id="KW-0560">Oxidoreductase</keyword>
<keyword evidence="2" id="KW-0223">Dioxygenase</keyword>
<name>A0A1A8TBW9_9GAMM</name>
<dbReference type="Proteomes" id="UP000092544">
    <property type="component" value="Unassembled WGS sequence"/>
</dbReference>
<proteinExistence type="inferred from homology"/>
<sequence>MGVAVFLLFVMCAFYVQSRGVVKHSKLSRRITDHSNFLGPINCLFYLFSRVKKSPFIDVKEFPELKVVEDNWEMIRDEALVLNSSAQIKASEDLDDLGFNSFFRTGWKRFYLKWYGADLKSAKQLCPNTVALLSTVPGVKGAMFAMLPPGARLVKHRDPYAGSLRYHLGLVTPNSDDCHIVVDGIQYSWRDGESVMFDETFIHYAENKTDQNRIVLFLDVKRPVSFFLVDWFNEFLSYTLLAASATKNVKGDKVGFLNKIFAYVYKIRVVGKKVKAFNKPLYYFLQYALYIYLIYIIFFK</sequence>
<keyword evidence="4" id="KW-1133">Transmembrane helix</keyword>
<dbReference type="RefSeq" id="WP_067014280.1">
    <property type="nucleotide sequence ID" value="NZ_FLOB01000002.1"/>
</dbReference>
<gene>
    <name evidence="6" type="ORF">MSP8886_01513</name>
</gene>
<evidence type="ECO:0000313" key="7">
    <source>
        <dbReference type="Proteomes" id="UP000092544"/>
    </source>
</evidence>
<keyword evidence="4" id="KW-0472">Membrane</keyword>
<dbReference type="InterPro" id="IPR051821">
    <property type="entry name" value="Asp/Asn_beta-hydroxylase"/>
</dbReference>
<dbReference type="PANTHER" id="PTHR46332">
    <property type="entry name" value="ASPARTATE BETA-HYDROXYLASE DOMAIN-CONTAINING PROTEIN 2"/>
    <property type="match status" value="1"/>
</dbReference>
<accession>A0A1A8TBW9</accession>
<evidence type="ECO:0000259" key="5">
    <source>
        <dbReference type="Pfam" id="PF05118"/>
    </source>
</evidence>
<dbReference type="InterPro" id="IPR007803">
    <property type="entry name" value="Asp/Arg/Pro-Hydrxlase"/>
</dbReference>
<dbReference type="PANTHER" id="PTHR46332:SF5">
    <property type="entry name" value="ASPARTATE BETA-HYDROXYLASE DOMAIN CONTAINING 2"/>
    <property type="match status" value="1"/>
</dbReference>
<dbReference type="Pfam" id="PF05118">
    <property type="entry name" value="Asp_Arg_Hydrox"/>
    <property type="match status" value="1"/>
</dbReference>
<dbReference type="GO" id="GO:0051213">
    <property type="term" value="F:dioxygenase activity"/>
    <property type="evidence" value="ECO:0007669"/>
    <property type="project" value="UniProtKB-KW"/>
</dbReference>
<keyword evidence="7" id="KW-1185">Reference proteome</keyword>
<evidence type="ECO:0000256" key="4">
    <source>
        <dbReference type="SAM" id="Phobius"/>
    </source>
</evidence>
<dbReference type="EMBL" id="FLOB01000002">
    <property type="protein sequence ID" value="SBS29321.1"/>
    <property type="molecule type" value="Genomic_DNA"/>
</dbReference>
<feature type="transmembrane region" description="Helical" evidence="4">
    <location>
        <begin position="281"/>
        <end position="299"/>
    </location>
</feature>
<dbReference type="Gene3D" id="2.60.120.330">
    <property type="entry name" value="B-lactam Antibiotic, Isopenicillin N Synthase, Chain"/>
    <property type="match status" value="1"/>
</dbReference>
<keyword evidence="4" id="KW-0812">Transmembrane</keyword>
<evidence type="ECO:0000256" key="3">
    <source>
        <dbReference type="ARBA" id="ARBA00023002"/>
    </source>
</evidence>
<dbReference type="InterPro" id="IPR027443">
    <property type="entry name" value="IPNS-like_sf"/>
</dbReference>
<feature type="domain" description="Aspartyl/asparaginy/proline hydroxylase" evidence="5">
    <location>
        <begin position="69"/>
        <end position="223"/>
    </location>
</feature>
<dbReference type="AlphaFoldDB" id="A0A1A8TBW9"/>